<evidence type="ECO:0000313" key="1">
    <source>
        <dbReference type="EMBL" id="VDP66814.1"/>
    </source>
</evidence>
<keyword evidence="2" id="KW-1185">Reference proteome</keyword>
<reference evidence="1 2" key="1">
    <citation type="submission" date="2018-11" db="EMBL/GenBank/DDBJ databases">
        <authorList>
            <consortium name="Pathogen Informatics"/>
        </authorList>
    </citation>
    <scope>NUCLEOTIDE SEQUENCE [LARGE SCALE GENOMIC DNA]</scope>
    <source>
        <strain>Denwood</strain>
        <strain evidence="2">Zambia</strain>
    </source>
</reference>
<gene>
    <name evidence="1" type="ORF">SMTD_LOCUS14789</name>
</gene>
<dbReference type="AlphaFoldDB" id="A0A183PKA4"/>
<organism evidence="1 2">
    <name type="scientific">Schistosoma mattheei</name>
    <dbReference type="NCBI Taxonomy" id="31246"/>
    <lineage>
        <taxon>Eukaryota</taxon>
        <taxon>Metazoa</taxon>
        <taxon>Spiralia</taxon>
        <taxon>Lophotrochozoa</taxon>
        <taxon>Platyhelminthes</taxon>
        <taxon>Trematoda</taxon>
        <taxon>Digenea</taxon>
        <taxon>Strigeidida</taxon>
        <taxon>Schistosomatoidea</taxon>
        <taxon>Schistosomatidae</taxon>
        <taxon>Schistosoma</taxon>
    </lineage>
</organism>
<dbReference type="Proteomes" id="UP000269396">
    <property type="component" value="Unassembled WGS sequence"/>
</dbReference>
<protein>
    <submittedName>
        <fullName evidence="1">Uncharacterized protein</fullName>
    </submittedName>
</protein>
<accession>A0A183PKA4</accession>
<sequence>MGDNVSFVLQGCINLSLLFNTESNDCVRRIEHSVLELNCDA</sequence>
<proteinExistence type="predicted"/>
<name>A0A183PKA4_9TREM</name>
<dbReference type="EMBL" id="UZAL01035049">
    <property type="protein sequence ID" value="VDP66814.1"/>
    <property type="molecule type" value="Genomic_DNA"/>
</dbReference>
<evidence type="ECO:0000313" key="2">
    <source>
        <dbReference type="Proteomes" id="UP000269396"/>
    </source>
</evidence>